<evidence type="ECO:0000256" key="5">
    <source>
        <dbReference type="SAM" id="Coils"/>
    </source>
</evidence>
<dbReference type="GO" id="GO:0080115">
    <property type="term" value="F:myosin XI tail binding"/>
    <property type="evidence" value="ECO:0007669"/>
    <property type="project" value="UniProtKB-ARBA"/>
</dbReference>
<dbReference type="AlphaFoldDB" id="A0A9D4U1Z3"/>
<gene>
    <name evidence="9" type="ORF">GOP47_0024561</name>
</gene>
<evidence type="ECO:0000313" key="9">
    <source>
        <dbReference type="EMBL" id="KAI5060141.1"/>
    </source>
</evidence>
<dbReference type="InterPro" id="IPR039306">
    <property type="entry name" value="MYOB"/>
</dbReference>
<keyword evidence="7" id="KW-0732">Signal</keyword>
<evidence type="ECO:0000256" key="2">
    <source>
        <dbReference type="ARBA" id="ARBA00022692"/>
    </source>
</evidence>
<dbReference type="PROSITE" id="PS51775">
    <property type="entry name" value="GTD_BINDING"/>
    <property type="match status" value="1"/>
</dbReference>
<protein>
    <recommendedName>
        <fullName evidence="8">GTD-binding domain-containing protein</fullName>
    </recommendedName>
</protein>
<dbReference type="InterPro" id="IPR007656">
    <property type="entry name" value="GTD-bd"/>
</dbReference>
<keyword evidence="5" id="KW-0175">Coiled coil</keyword>
<reference evidence="9" key="1">
    <citation type="submission" date="2021-01" db="EMBL/GenBank/DDBJ databases">
        <title>Adiantum capillus-veneris genome.</title>
        <authorList>
            <person name="Fang Y."/>
            <person name="Liao Q."/>
        </authorList>
    </citation>
    <scope>NUCLEOTIDE SEQUENCE</scope>
    <source>
        <strain evidence="9">H3</strain>
        <tissue evidence="9">Leaf</tissue>
    </source>
</reference>
<dbReference type="OrthoDB" id="1933744at2759"/>
<accession>A0A9D4U1Z3</accession>
<dbReference type="GO" id="GO:0016020">
    <property type="term" value="C:membrane"/>
    <property type="evidence" value="ECO:0007669"/>
    <property type="project" value="UniProtKB-SubCell"/>
</dbReference>
<sequence length="687" mass="75653">MQLCLTVLVLVHTVILCITCQLMRWYGWGCPSCHGGISQRGATLSYNSGVFKKPFNLDSNGSRRTPLISTEKILKRSRSDDRRAVKSRSFVCPKCYGMWNLKQGLSFRYDKGATSQLRETPAPSDADNSPPTLVEARTCSNVECGPRASSIGEKLASCQNSSFECAGSILKFLNSELAGKACNGADEAGHGRVHFQSASFNEDNCDTESCSNTPVHALPRVGKDVAAESDVCREAPGEEVASSSKQPRGHGLSNDSAVNLQSAELIPSVQKEIQEEILDEGFAAVPRKEGDNKEGSYESVIKGLWGEPISAFKDVKKGYDSESVIKGLKEAVLRERKKLCTLYAELEIERISSETAANEAMSMISRLQEEKAKLRMQSAHYRRIAEERAIYDEQAMELLKDILVKKEKENFLLEEEVKAMRTRCCRNGRIHGKKRQGLDTPECQGTLFLKNEGDSDGMHLPDRKSEGTAGELPSLPPRSEKQPFKRLKGNTDHGNLSSRRTFLASEVHLNTQMALSGGIETHVFGPYCSCEHDYSATTTKKDCEEVFDNGLVAQEKATSSEVVEEDIAKKANEKTQFGVCSSTERETFCLDSGVTLGLNTLEPCSSDEVSSNLPACTEETRVLASTDVLQLRNMVLHCNTRKDLQTTGHISQVDRLPQSCPSSLNLKGSVFNNFGESDSSLMRSHVH</sequence>
<dbReference type="EMBL" id="JABFUD020000024">
    <property type="protein sequence ID" value="KAI5060141.1"/>
    <property type="molecule type" value="Genomic_DNA"/>
</dbReference>
<evidence type="ECO:0000313" key="10">
    <source>
        <dbReference type="Proteomes" id="UP000886520"/>
    </source>
</evidence>
<comment type="caution">
    <text evidence="9">The sequence shown here is derived from an EMBL/GenBank/DDBJ whole genome shotgun (WGS) entry which is preliminary data.</text>
</comment>
<evidence type="ECO:0000256" key="4">
    <source>
        <dbReference type="ARBA" id="ARBA00023136"/>
    </source>
</evidence>
<organism evidence="9 10">
    <name type="scientific">Adiantum capillus-veneris</name>
    <name type="common">Maidenhair fern</name>
    <dbReference type="NCBI Taxonomy" id="13818"/>
    <lineage>
        <taxon>Eukaryota</taxon>
        <taxon>Viridiplantae</taxon>
        <taxon>Streptophyta</taxon>
        <taxon>Embryophyta</taxon>
        <taxon>Tracheophyta</taxon>
        <taxon>Polypodiopsida</taxon>
        <taxon>Polypodiidae</taxon>
        <taxon>Polypodiales</taxon>
        <taxon>Pteridineae</taxon>
        <taxon>Pteridaceae</taxon>
        <taxon>Vittarioideae</taxon>
        <taxon>Adiantum</taxon>
    </lineage>
</organism>
<feature type="compositionally biased region" description="Basic and acidic residues" evidence="6">
    <location>
        <begin position="451"/>
        <end position="466"/>
    </location>
</feature>
<keyword evidence="3" id="KW-1133">Transmembrane helix</keyword>
<name>A0A9D4U1Z3_ADICA</name>
<proteinExistence type="predicted"/>
<feature type="region of interest" description="Disordered" evidence="6">
    <location>
        <begin position="233"/>
        <end position="257"/>
    </location>
</feature>
<evidence type="ECO:0000259" key="8">
    <source>
        <dbReference type="PROSITE" id="PS51775"/>
    </source>
</evidence>
<dbReference type="PANTHER" id="PTHR31448">
    <property type="entry name" value="MYOSIN-BINDING PROTEIN 2"/>
    <property type="match status" value="1"/>
</dbReference>
<comment type="subcellular location">
    <subcellularLocation>
        <location evidence="1">Membrane</location>
        <topology evidence="1">Single-pass membrane protein</topology>
    </subcellularLocation>
</comment>
<feature type="region of interest" description="Disordered" evidence="6">
    <location>
        <begin position="447"/>
        <end position="497"/>
    </location>
</feature>
<feature type="chain" id="PRO_5039137902" description="GTD-binding domain-containing protein" evidence="7">
    <location>
        <begin position="20"/>
        <end position="687"/>
    </location>
</feature>
<evidence type="ECO:0000256" key="1">
    <source>
        <dbReference type="ARBA" id="ARBA00004167"/>
    </source>
</evidence>
<keyword evidence="2" id="KW-0812">Transmembrane</keyword>
<dbReference type="Proteomes" id="UP000886520">
    <property type="component" value="Chromosome 24"/>
</dbReference>
<dbReference type="Pfam" id="PF04576">
    <property type="entry name" value="Zein-binding"/>
    <property type="match status" value="1"/>
</dbReference>
<evidence type="ECO:0000256" key="3">
    <source>
        <dbReference type="ARBA" id="ARBA00022989"/>
    </source>
</evidence>
<keyword evidence="10" id="KW-1185">Reference proteome</keyword>
<feature type="domain" description="GTD-binding" evidence="8">
    <location>
        <begin position="323"/>
        <end position="421"/>
    </location>
</feature>
<keyword evidence="4" id="KW-0472">Membrane</keyword>
<feature type="signal peptide" evidence="7">
    <location>
        <begin position="1"/>
        <end position="19"/>
    </location>
</feature>
<evidence type="ECO:0000256" key="7">
    <source>
        <dbReference type="SAM" id="SignalP"/>
    </source>
</evidence>
<feature type="coiled-coil region" evidence="5">
    <location>
        <begin position="357"/>
        <end position="423"/>
    </location>
</feature>
<evidence type="ECO:0000256" key="6">
    <source>
        <dbReference type="SAM" id="MobiDB-lite"/>
    </source>
</evidence>
<dbReference type="PANTHER" id="PTHR31448:SF3">
    <property type="entry name" value="MYOSIN-BINDING PROTEIN 2"/>
    <property type="match status" value="1"/>
</dbReference>